<proteinExistence type="predicted"/>
<accession>A0A7G9Z7B7</accession>
<dbReference type="EMBL" id="MT631647">
    <property type="protein sequence ID" value="QNO56151.1"/>
    <property type="molecule type" value="Genomic_DNA"/>
</dbReference>
<evidence type="ECO:0000313" key="2">
    <source>
        <dbReference type="EMBL" id="QNO56151.1"/>
    </source>
</evidence>
<reference evidence="2" key="1">
    <citation type="submission" date="2020-06" db="EMBL/GenBank/DDBJ databases">
        <title>Unique genomic features of the anaerobic methanotrophic archaea.</title>
        <authorList>
            <person name="Chadwick G.L."/>
            <person name="Skennerton C.T."/>
            <person name="Laso-Perez R."/>
            <person name="Leu A.O."/>
            <person name="Speth D.R."/>
            <person name="Yu H."/>
            <person name="Morgan-Lang C."/>
            <person name="Hatzenpichler R."/>
            <person name="Goudeau D."/>
            <person name="Malmstrom R."/>
            <person name="Brazelton W.J."/>
            <person name="Woyke T."/>
            <person name="Hallam S.J."/>
            <person name="Tyson G.W."/>
            <person name="Wegener G."/>
            <person name="Boetius A."/>
            <person name="Orphan V."/>
        </authorList>
    </citation>
    <scope>NUCLEOTIDE SEQUENCE</scope>
</reference>
<organism evidence="2">
    <name type="scientific">Candidatus Methanophaga sp. ANME-1 ERB7</name>
    <dbReference type="NCBI Taxonomy" id="2759913"/>
    <lineage>
        <taxon>Archaea</taxon>
        <taxon>Methanobacteriati</taxon>
        <taxon>Methanobacteriota</taxon>
        <taxon>Stenosarchaea group</taxon>
        <taxon>Methanomicrobia</taxon>
        <taxon>Candidatus Methanophagales</taxon>
        <taxon>Candidatus Methanophagaceae</taxon>
        <taxon>Candidatus Methanophaga</taxon>
    </lineage>
</organism>
<sequence>MGSDLGNKTIGLKRDADLTKRDYWDEYLDWLTDMTIKFRKTFSKRVKSWDLTKRIGETQDTELT</sequence>
<name>A0A7G9Z7B7_9EURY</name>
<dbReference type="EMBL" id="MT631645">
    <property type="protein sequence ID" value="QNO56110.1"/>
    <property type="molecule type" value="Genomic_DNA"/>
</dbReference>
<dbReference type="AlphaFoldDB" id="A0A7G9Z7B7"/>
<protein>
    <submittedName>
        <fullName evidence="2">Uncharacterized protein</fullName>
    </submittedName>
</protein>
<evidence type="ECO:0000313" key="1">
    <source>
        <dbReference type="EMBL" id="QNO56110.1"/>
    </source>
</evidence>
<gene>
    <name evidence="2" type="ORF">LBAABJFF_00011</name>
    <name evidence="1" type="ORF">POMOPPKL_00007</name>
</gene>